<accession>D8MK41</accession>
<dbReference type="CDD" id="cd04301">
    <property type="entry name" value="NAT_SF"/>
    <property type="match status" value="1"/>
</dbReference>
<keyword evidence="4" id="KW-0614">Plasmid</keyword>
<dbReference type="Pfam" id="PF00583">
    <property type="entry name" value="Acetyltransf_1"/>
    <property type="match status" value="1"/>
</dbReference>
<evidence type="ECO:0000259" key="3">
    <source>
        <dbReference type="PROSITE" id="PS51186"/>
    </source>
</evidence>
<dbReference type="EMBL" id="FP236830">
    <property type="protein sequence ID" value="CAX53639.1"/>
    <property type="molecule type" value="Genomic_DNA"/>
</dbReference>
<evidence type="ECO:0000256" key="2">
    <source>
        <dbReference type="ARBA" id="ARBA00023315"/>
    </source>
</evidence>
<evidence type="ECO:0000313" key="5">
    <source>
        <dbReference type="Proteomes" id="UP000008793"/>
    </source>
</evidence>
<dbReference type="PROSITE" id="PS51186">
    <property type="entry name" value="GNAT"/>
    <property type="match status" value="1"/>
</dbReference>
<evidence type="ECO:0000313" key="4">
    <source>
        <dbReference type="EMBL" id="CAX53639.1"/>
    </source>
</evidence>
<name>D8MK41_ERWBE</name>
<proteinExistence type="predicted"/>
<dbReference type="AlphaFoldDB" id="D8MK41"/>
<organism evidence="5">
    <name type="scientific">Erwinia billingiae (strain Eb661)</name>
    <dbReference type="NCBI Taxonomy" id="634500"/>
    <lineage>
        <taxon>Bacteria</taxon>
        <taxon>Pseudomonadati</taxon>
        <taxon>Pseudomonadota</taxon>
        <taxon>Gammaproteobacteria</taxon>
        <taxon>Enterobacterales</taxon>
        <taxon>Erwiniaceae</taxon>
        <taxon>Erwinia</taxon>
    </lineage>
</organism>
<dbReference type="InterPro" id="IPR000182">
    <property type="entry name" value="GNAT_dom"/>
</dbReference>
<protein>
    <submittedName>
        <fullName evidence="4">GCN5-related N-acetyltransferase</fullName>
    </submittedName>
</protein>
<dbReference type="InterPro" id="IPR016181">
    <property type="entry name" value="Acyl_CoA_acyltransferase"/>
</dbReference>
<dbReference type="GO" id="GO:0016747">
    <property type="term" value="F:acyltransferase activity, transferring groups other than amino-acyl groups"/>
    <property type="evidence" value="ECO:0007669"/>
    <property type="project" value="InterPro"/>
</dbReference>
<reference evidence="4 5" key="1">
    <citation type="journal article" date="2010" name="BMC Genomics">
        <title>Genome comparison of the epiphytic bacteria Erwinia billingiae and E. tasmaniensis with the pear pathogen E. pyrifoliae.</title>
        <authorList>
            <person name="Kube M."/>
            <person name="Migdoll A.M."/>
            <person name="Gehring I."/>
            <person name="Heitmann K."/>
            <person name="Mayer Y."/>
            <person name="Kuhl H."/>
            <person name="Knaust F."/>
            <person name="Geider K."/>
            <person name="Reinhardt R."/>
        </authorList>
    </citation>
    <scope>NUCLEOTIDE SEQUENCE [LARGE SCALE GENOMIC DNA]</scope>
    <source>
        <strain evidence="4 5">Eb661</strain>
        <plasmid evidence="4">pEB170</plasmid>
    </source>
</reference>
<dbReference type="PANTHER" id="PTHR43420:SF12">
    <property type="entry name" value="N-ACETYLTRANSFERASE DOMAIN-CONTAINING PROTEIN"/>
    <property type="match status" value="1"/>
</dbReference>
<dbReference type="PANTHER" id="PTHR43420">
    <property type="entry name" value="ACETYLTRANSFERASE"/>
    <property type="match status" value="1"/>
</dbReference>
<evidence type="ECO:0000256" key="1">
    <source>
        <dbReference type="ARBA" id="ARBA00022679"/>
    </source>
</evidence>
<dbReference type="RefSeq" id="WP_013200006.1">
    <property type="nucleotide sequence ID" value="NC_014305.1"/>
</dbReference>
<sequence length="142" mass="16225">MEFIKLEPEHIKEMYDIRFSVEENFVHPHQIKYLQRQQVIEDVEQGGGWICKLGEEFVGYGLGIFAPNPMIGGLFVRPEFQGKGIGSTIMIEIMDWFFNDGLSEIELTTDPSSNAVLFYEKHGWAKAGFDEFGQLVMKVTGK</sequence>
<dbReference type="GeneID" id="90509930"/>
<geneLocation type="plasmid" evidence="4 5">
    <name>pEB170</name>
</geneLocation>
<keyword evidence="5" id="KW-1185">Reference proteome</keyword>
<dbReference type="InterPro" id="IPR050680">
    <property type="entry name" value="YpeA/RimI_acetyltransf"/>
</dbReference>
<gene>
    <name evidence="4" type="ordered locus">EbC_pEb17201860</name>
</gene>
<dbReference type="Proteomes" id="UP000008793">
    <property type="component" value="Plasmid pEB170"/>
</dbReference>
<keyword evidence="1 4" id="KW-0808">Transferase</keyword>
<dbReference type="HOGENOM" id="CLU_121819_0_0_6"/>
<keyword evidence="2" id="KW-0012">Acyltransferase</keyword>
<feature type="domain" description="N-acetyltransferase" evidence="3">
    <location>
        <begin position="1"/>
        <end position="142"/>
    </location>
</feature>
<dbReference type="KEGG" id="ebi:EbC_pEb17201860"/>
<dbReference type="SUPFAM" id="SSF55729">
    <property type="entry name" value="Acyl-CoA N-acyltransferases (Nat)"/>
    <property type="match status" value="1"/>
</dbReference>
<dbReference type="Gene3D" id="3.40.630.30">
    <property type="match status" value="1"/>
</dbReference>